<reference evidence="3 4" key="1">
    <citation type="submission" date="2015-11" db="EMBL/GenBank/DDBJ databases">
        <title>Genomic analysis of 38 Legionella species identifies large and diverse effector repertoires.</title>
        <authorList>
            <person name="Burstein D."/>
            <person name="Amaro F."/>
            <person name="Zusman T."/>
            <person name="Lifshitz Z."/>
            <person name="Cohen O."/>
            <person name="Gilbert J.A."/>
            <person name="Pupko T."/>
            <person name="Shuman H.A."/>
            <person name="Segal G."/>
        </authorList>
    </citation>
    <scope>NUCLEOTIDE SEQUENCE [LARGE SCALE GENOMIC DNA]</scope>
    <source>
        <strain evidence="3 4">Mt.St.Helens-4</strain>
    </source>
</reference>
<evidence type="ECO:0000313" key="4">
    <source>
        <dbReference type="Proteomes" id="UP000054621"/>
    </source>
</evidence>
<evidence type="ECO:0000256" key="2">
    <source>
        <dbReference type="SAM" id="MobiDB-lite"/>
    </source>
</evidence>
<dbReference type="AlphaFoldDB" id="A0A0W0YMV6"/>
<accession>A0A0W0YMV6</accession>
<feature type="region of interest" description="Disordered" evidence="2">
    <location>
        <begin position="314"/>
        <end position="335"/>
    </location>
</feature>
<dbReference type="EMBL" id="LNYV01000013">
    <property type="protein sequence ID" value="KTD58233.1"/>
    <property type="molecule type" value="Genomic_DNA"/>
</dbReference>
<feature type="coiled-coil region" evidence="1">
    <location>
        <begin position="170"/>
        <end position="211"/>
    </location>
</feature>
<dbReference type="OrthoDB" id="5653214at2"/>
<name>A0A0W0YMV6_9GAMM</name>
<evidence type="ECO:0000256" key="1">
    <source>
        <dbReference type="SAM" id="Coils"/>
    </source>
</evidence>
<comment type="caution">
    <text evidence="3">The sequence shown here is derived from an EMBL/GenBank/DDBJ whole genome shotgun (WGS) entry which is preliminary data.</text>
</comment>
<evidence type="ECO:0000313" key="3">
    <source>
        <dbReference type="EMBL" id="KTD58233.1"/>
    </source>
</evidence>
<sequence length="416" mass="44786">MSLNKTEIETMEQPQLNEDAVGFEKKLASMKGVASQKSIALSILKLIPFFNKFIASASGAGNAITRMIEIQGLVNNATQTAASAFQYIKLGTAVIDFFRIPAIYVGALIAKQEVPFTFSRNAKLLYSSVILGLAITAVAFPPAAPIIALVAGVAALGQSVVTLANLYYKRLETQDKLAQVEKDITEKTKKINTLIFELKKLENVAEAVKDKDLDSLKSQITTQLNELQGLYDTREYCKQKLEKLGTAAALDKTVGVGFAALALVGIVTSLIIPPVGVGILAATASLGVAYFVARVTVPLMKLLVDKIINAVAKRPAPDNEQQTAQELKNDSSEKNTVVHSDILSMLKNPAFKKAGGELAKKHKGLSDNDLPGHITLSQNLVQKSTPSLIADTITVMPDKDIVDQNTHENGEQLILF</sequence>
<organism evidence="3 4">
    <name type="scientific">Legionella sainthelensi</name>
    <dbReference type="NCBI Taxonomy" id="28087"/>
    <lineage>
        <taxon>Bacteria</taxon>
        <taxon>Pseudomonadati</taxon>
        <taxon>Pseudomonadota</taxon>
        <taxon>Gammaproteobacteria</taxon>
        <taxon>Legionellales</taxon>
        <taxon>Legionellaceae</taxon>
        <taxon>Legionella</taxon>
    </lineage>
</organism>
<dbReference type="Proteomes" id="UP000054621">
    <property type="component" value="Unassembled WGS sequence"/>
</dbReference>
<proteinExistence type="predicted"/>
<gene>
    <name evidence="3" type="ORF">Lsai_0840</name>
</gene>
<keyword evidence="1" id="KW-0175">Coiled coil</keyword>
<protein>
    <submittedName>
        <fullName evidence="3">Coiled-coil protein</fullName>
    </submittedName>
</protein>
<dbReference type="eggNOG" id="ENOG5030NYU">
    <property type="taxonomic scope" value="Bacteria"/>
</dbReference>
<dbReference type="PATRIC" id="fig|28087.4.peg.897"/>
<dbReference type="RefSeq" id="WP_027271988.1">
    <property type="nucleotide sequence ID" value="NZ_CAAAJE010000002.1"/>
</dbReference>